<keyword evidence="3" id="KW-0812">Transmembrane</keyword>
<keyword evidence="3" id="KW-0472">Membrane</keyword>
<evidence type="ECO:0000313" key="4">
    <source>
        <dbReference type="EMBL" id="KDP45185.1"/>
    </source>
</evidence>
<keyword evidence="1" id="KW-0677">Repeat</keyword>
<keyword evidence="3" id="KW-1133">Transmembrane helix</keyword>
<accession>A0A067LKF8</accession>
<gene>
    <name evidence="4" type="ORF">JCGZ_15050</name>
</gene>
<evidence type="ECO:0000256" key="1">
    <source>
        <dbReference type="ARBA" id="ARBA00022737"/>
    </source>
</evidence>
<dbReference type="GO" id="GO:0005886">
    <property type="term" value="C:plasma membrane"/>
    <property type="evidence" value="ECO:0007669"/>
    <property type="project" value="TreeGrafter"/>
</dbReference>
<dbReference type="SUPFAM" id="SSF48403">
    <property type="entry name" value="Ankyrin repeat"/>
    <property type="match status" value="1"/>
</dbReference>
<dbReference type="Proteomes" id="UP000027138">
    <property type="component" value="Unassembled WGS sequence"/>
</dbReference>
<protein>
    <submittedName>
        <fullName evidence="4">Uncharacterized protein</fullName>
    </submittedName>
</protein>
<reference evidence="4 5" key="1">
    <citation type="journal article" date="2014" name="PLoS ONE">
        <title>Global Analysis of Gene Expression Profiles in Physic Nut (Jatropha curcas L.) Seedlings Exposed to Salt Stress.</title>
        <authorList>
            <person name="Zhang L."/>
            <person name="Zhang C."/>
            <person name="Wu P."/>
            <person name="Chen Y."/>
            <person name="Li M."/>
            <person name="Jiang H."/>
            <person name="Wu G."/>
        </authorList>
    </citation>
    <scope>NUCLEOTIDE SEQUENCE [LARGE SCALE GENOMIC DNA]</scope>
    <source>
        <strain evidence="5">cv. GZQX0401</strain>
        <tissue evidence="4">Young leaves</tissue>
    </source>
</reference>
<organism evidence="4 5">
    <name type="scientific">Jatropha curcas</name>
    <name type="common">Barbados nut</name>
    <dbReference type="NCBI Taxonomy" id="180498"/>
    <lineage>
        <taxon>Eukaryota</taxon>
        <taxon>Viridiplantae</taxon>
        <taxon>Streptophyta</taxon>
        <taxon>Embryophyta</taxon>
        <taxon>Tracheophyta</taxon>
        <taxon>Spermatophyta</taxon>
        <taxon>Magnoliopsida</taxon>
        <taxon>eudicotyledons</taxon>
        <taxon>Gunneridae</taxon>
        <taxon>Pentapetalae</taxon>
        <taxon>rosids</taxon>
        <taxon>fabids</taxon>
        <taxon>Malpighiales</taxon>
        <taxon>Euphorbiaceae</taxon>
        <taxon>Crotonoideae</taxon>
        <taxon>Jatropheae</taxon>
        <taxon>Jatropha</taxon>
    </lineage>
</organism>
<proteinExistence type="predicted"/>
<sequence length="199" mass="21896">MASCYRTITIICPQAAREVTHKEETVLHLAVKNNQSEAVKSLLSLLKRNNLIDDLVNCVDQDGNTILHRATARKQVQTIKLLLEETKVNGNSVNANGHTAFSIAKLNTSEADDMIIQKMLNEAQQREPPGEQIVEVESPQNEAEHAITTIEDPKKDDPPEARKSRLEKSFDNVKNGIIILASMCAAFSFAAAVSPPRGL</sequence>
<dbReference type="OrthoDB" id="674805at2759"/>
<dbReference type="PANTHER" id="PTHR24186">
    <property type="entry name" value="PROTEIN PHOSPHATASE 1 REGULATORY SUBUNIT"/>
    <property type="match status" value="1"/>
</dbReference>
<dbReference type="Gene3D" id="1.25.40.20">
    <property type="entry name" value="Ankyrin repeat-containing domain"/>
    <property type="match status" value="1"/>
</dbReference>
<dbReference type="STRING" id="180498.A0A067LKF8"/>
<evidence type="ECO:0000256" key="2">
    <source>
        <dbReference type="ARBA" id="ARBA00023043"/>
    </source>
</evidence>
<dbReference type="InterPro" id="IPR002110">
    <property type="entry name" value="Ankyrin_rpt"/>
</dbReference>
<dbReference type="Pfam" id="PF12796">
    <property type="entry name" value="Ank_2"/>
    <property type="match status" value="1"/>
</dbReference>
<name>A0A067LKF8_JATCU</name>
<evidence type="ECO:0000313" key="5">
    <source>
        <dbReference type="Proteomes" id="UP000027138"/>
    </source>
</evidence>
<feature type="transmembrane region" description="Helical" evidence="3">
    <location>
        <begin position="172"/>
        <end position="193"/>
    </location>
</feature>
<dbReference type="PANTHER" id="PTHR24186:SF38">
    <property type="entry name" value="ANKYRIN REPEAT FAMILY PROTEIN"/>
    <property type="match status" value="1"/>
</dbReference>
<keyword evidence="2" id="KW-0040">ANK repeat</keyword>
<dbReference type="SMART" id="SM00248">
    <property type="entry name" value="ANK"/>
    <property type="match status" value="2"/>
</dbReference>
<dbReference type="InterPro" id="IPR036770">
    <property type="entry name" value="Ankyrin_rpt-contain_sf"/>
</dbReference>
<dbReference type="EMBL" id="KK914233">
    <property type="protein sequence ID" value="KDP45185.1"/>
    <property type="molecule type" value="Genomic_DNA"/>
</dbReference>
<keyword evidence="5" id="KW-1185">Reference proteome</keyword>
<dbReference type="AlphaFoldDB" id="A0A067LKF8"/>
<evidence type="ECO:0000256" key="3">
    <source>
        <dbReference type="SAM" id="Phobius"/>
    </source>
</evidence>